<evidence type="ECO:0000259" key="4">
    <source>
        <dbReference type="PROSITE" id="PS50862"/>
    </source>
</evidence>
<dbReference type="GO" id="GO:0005524">
    <property type="term" value="F:ATP binding"/>
    <property type="evidence" value="ECO:0007669"/>
    <property type="project" value="UniProtKB-KW"/>
</dbReference>
<keyword evidence="2" id="KW-0547">Nucleotide-binding</keyword>
<proteinExistence type="predicted"/>
<evidence type="ECO:0000256" key="2">
    <source>
        <dbReference type="ARBA" id="ARBA00022741"/>
    </source>
</evidence>
<gene>
    <name evidence="5" type="ORF">SLEP1_g58417</name>
</gene>
<dbReference type="GO" id="GO:0004824">
    <property type="term" value="F:lysine-tRNA ligase activity"/>
    <property type="evidence" value="ECO:0007669"/>
    <property type="project" value="InterPro"/>
</dbReference>
<dbReference type="GO" id="GO:0005829">
    <property type="term" value="C:cytosol"/>
    <property type="evidence" value="ECO:0007669"/>
    <property type="project" value="TreeGrafter"/>
</dbReference>
<dbReference type="Pfam" id="PF00152">
    <property type="entry name" value="tRNA-synt_2"/>
    <property type="match status" value="1"/>
</dbReference>
<name>A0AAV5MTT2_9ROSI</name>
<keyword evidence="6" id="KW-1185">Reference proteome</keyword>
<organism evidence="5 6">
    <name type="scientific">Rubroshorea leprosula</name>
    <dbReference type="NCBI Taxonomy" id="152421"/>
    <lineage>
        <taxon>Eukaryota</taxon>
        <taxon>Viridiplantae</taxon>
        <taxon>Streptophyta</taxon>
        <taxon>Embryophyta</taxon>
        <taxon>Tracheophyta</taxon>
        <taxon>Spermatophyta</taxon>
        <taxon>Magnoliopsida</taxon>
        <taxon>eudicotyledons</taxon>
        <taxon>Gunneridae</taxon>
        <taxon>Pentapetalae</taxon>
        <taxon>rosids</taxon>
        <taxon>malvids</taxon>
        <taxon>Malvales</taxon>
        <taxon>Dipterocarpaceae</taxon>
        <taxon>Rubroshorea</taxon>
    </lineage>
</organism>
<evidence type="ECO:0000256" key="1">
    <source>
        <dbReference type="ARBA" id="ARBA00022598"/>
    </source>
</evidence>
<dbReference type="EMBL" id="BPVZ01000541">
    <property type="protein sequence ID" value="GKV51792.1"/>
    <property type="molecule type" value="Genomic_DNA"/>
</dbReference>
<dbReference type="PRINTS" id="PR00982">
    <property type="entry name" value="TRNASYNTHLYS"/>
</dbReference>
<keyword evidence="3" id="KW-0067">ATP-binding</keyword>
<dbReference type="GO" id="GO:0000049">
    <property type="term" value="F:tRNA binding"/>
    <property type="evidence" value="ECO:0007669"/>
    <property type="project" value="TreeGrafter"/>
</dbReference>
<dbReference type="PROSITE" id="PS50862">
    <property type="entry name" value="AA_TRNA_LIGASE_II"/>
    <property type="match status" value="1"/>
</dbReference>
<dbReference type="PANTHER" id="PTHR42918:SF9">
    <property type="entry name" value="LYSINE--TRNA LIGASE"/>
    <property type="match status" value="1"/>
</dbReference>
<dbReference type="InterPro" id="IPR004364">
    <property type="entry name" value="Aa-tRNA-synt_II"/>
</dbReference>
<accession>A0AAV5MTT2</accession>
<reference evidence="5 6" key="1">
    <citation type="journal article" date="2021" name="Commun. Biol.">
        <title>The genome of Shorea leprosula (Dipterocarpaceae) highlights the ecological relevance of drought in aseasonal tropical rainforests.</title>
        <authorList>
            <person name="Ng K.K.S."/>
            <person name="Kobayashi M.J."/>
            <person name="Fawcett J.A."/>
            <person name="Hatakeyama M."/>
            <person name="Paape T."/>
            <person name="Ng C.H."/>
            <person name="Ang C.C."/>
            <person name="Tnah L.H."/>
            <person name="Lee C.T."/>
            <person name="Nishiyama T."/>
            <person name="Sese J."/>
            <person name="O'Brien M.J."/>
            <person name="Copetti D."/>
            <person name="Mohd Noor M.I."/>
            <person name="Ong R.C."/>
            <person name="Putra M."/>
            <person name="Sireger I.Z."/>
            <person name="Indrioko S."/>
            <person name="Kosugi Y."/>
            <person name="Izuno A."/>
            <person name="Isagi Y."/>
            <person name="Lee S.L."/>
            <person name="Shimizu K.K."/>
        </authorList>
    </citation>
    <scope>NUCLEOTIDE SEQUENCE [LARGE SCALE GENOMIC DNA]</scope>
    <source>
        <strain evidence="5">214</strain>
    </source>
</reference>
<dbReference type="PANTHER" id="PTHR42918">
    <property type="entry name" value="LYSYL-TRNA SYNTHETASE"/>
    <property type="match status" value="1"/>
</dbReference>
<dbReference type="InterPro" id="IPR045864">
    <property type="entry name" value="aa-tRNA-synth_II/BPL/LPL"/>
</dbReference>
<dbReference type="Proteomes" id="UP001054252">
    <property type="component" value="Unassembled WGS sequence"/>
</dbReference>
<protein>
    <recommendedName>
        <fullName evidence="4">Aminoacyl-transfer RNA synthetases class-II family profile domain-containing protein</fullName>
    </recommendedName>
</protein>
<evidence type="ECO:0000313" key="5">
    <source>
        <dbReference type="EMBL" id="GKV51792.1"/>
    </source>
</evidence>
<comment type="caution">
    <text evidence="5">The sequence shown here is derived from an EMBL/GenBank/DDBJ whole genome shotgun (WGS) entry which is preliminary data.</text>
</comment>
<dbReference type="SUPFAM" id="SSF55681">
    <property type="entry name" value="Class II aaRS and biotin synthetases"/>
    <property type="match status" value="1"/>
</dbReference>
<dbReference type="InterPro" id="IPR006195">
    <property type="entry name" value="aa-tRNA-synth_II"/>
</dbReference>
<evidence type="ECO:0000313" key="6">
    <source>
        <dbReference type="Proteomes" id="UP001054252"/>
    </source>
</evidence>
<evidence type="ECO:0000256" key="3">
    <source>
        <dbReference type="ARBA" id="ARBA00022840"/>
    </source>
</evidence>
<dbReference type="GO" id="GO:0006430">
    <property type="term" value="P:lysyl-tRNA aminoacylation"/>
    <property type="evidence" value="ECO:0007669"/>
    <property type="project" value="InterPro"/>
</dbReference>
<dbReference type="Gene3D" id="3.30.930.10">
    <property type="entry name" value="Bira Bifunctional Protein, Domain 2"/>
    <property type="match status" value="1"/>
</dbReference>
<dbReference type="AlphaFoldDB" id="A0AAV5MTT2"/>
<feature type="domain" description="Aminoacyl-transfer RNA synthetases class-II family profile" evidence="4">
    <location>
        <begin position="34"/>
        <end position="191"/>
    </location>
</feature>
<dbReference type="InterPro" id="IPR018149">
    <property type="entry name" value="Lys-tRNA-synth_II_C"/>
</dbReference>
<keyword evidence="1" id="KW-0436">Ligase</keyword>
<sequence length="191" mass="22320">MTRNPEAYVLKYQETRYRQCHLDLMLNLEVRQIFKTRARIISHIRSFLDNLGFLEVEKPMMNMIAGGAAAHPFVTHHNKLNMRLYMRIAPKLYLKELVVGGLDHVYEIGKQLRNEGIDLTHNPEFTTCEFYMAFADYNDLMELTEKMLSGKVRELTGGYKIKYHTNGLDKEPIEIDFTPPLGLWIIFSYNA</sequence>